<accession>A0A319CHU6</accession>
<name>A0A319CHU6_9EURO</name>
<dbReference type="OrthoDB" id="4116913at2759"/>
<organism evidence="1 2">
    <name type="scientific">Aspergillus uvarum CBS 121591</name>
    <dbReference type="NCBI Taxonomy" id="1448315"/>
    <lineage>
        <taxon>Eukaryota</taxon>
        <taxon>Fungi</taxon>
        <taxon>Dikarya</taxon>
        <taxon>Ascomycota</taxon>
        <taxon>Pezizomycotina</taxon>
        <taxon>Eurotiomycetes</taxon>
        <taxon>Eurotiomycetidae</taxon>
        <taxon>Eurotiales</taxon>
        <taxon>Aspergillaceae</taxon>
        <taxon>Aspergillus</taxon>
        <taxon>Aspergillus subgen. Circumdati</taxon>
    </lineage>
</organism>
<evidence type="ECO:0000313" key="2">
    <source>
        <dbReference type="Proteomes" id="UP000248340"/>
    </source>
</evidence>
<dbReference type="AlphaFoldDB" id="A0A319CHU6"/>
<protein>
    <submittedName>
        <fullName evidence="1">Uncharacterized protein</fullName>
    </submittedName>
</protein>
<dbReference type="EMBL" id="KZ821731">
    <property type="protein sequence ID" value="PYH78233.1"/>
    <property type="molecule type" value="Genomic_DNA"/>
</dbReference>
<dbReference type="Proteomes" id="UP000248340">
    <property type="component" value="Unassembled WGS sequence"/>
</dbReference>
<dbReference type="GeneID" id="37142232"/>
<proteinExistence type="predicted"/>
<dbReference type="RefSeq" id="XP_025488433.1">
    <property type="nucleotide sequence ID" value="XM_025639490.1"/>
</dbReference>
<dbReference type="VEuPathDB" id="FungiDB:BO82DRAFT_405427"/>
<dbReference type="STRING" id="1448315.A0A319CHU6"/>
<evidence type="ECO:0000313" key="1">
    <source>
        <dbReference type="EMBL" id="PYH78233.1"/>
    </source>
</evidence>
<keyword evidence="2" id="KW-1185">Reference proteome</keyword>
<dbReference type="CDD" id="cd12148">
    <property type="entry name" value="fungal_TF_MHR"/>
    <property type="match status" value="1"/>
</dbReference>
<reference evidence="1 2" key="1">
    <citation type="submission" date="2016-12" db="EMBL/GenBank/DDBJ databases">
        <title>The genomes of Aspergillus section Nigri reveals drivers in fungal speciation.</title>
        <authorList>
            <consortium name="DOE Joint Genome Institute"/>
            <person name="Vesth T.C."/>
            <person name="Nybo J."/>
            <person name="Theobald S."/>
            <person name="Brandl J."/>
            <person name="Frisvad J.C."/>
            <person name="Nielsen K.F."/>
            <person name="Lyhne E.K."/>
            <person name="Kogle M.E."/>
            <person name="Kuo A."/>
            <person name="Riley R."/>
            <person name="Clum A."/>
            <person name="Nolan M."/>
            <person name="Lipzen A."/>
            <person name="Salamov A."/>
            <person name="Henrissat B."/>
            <person name="Wiebenga A."/>
            <person name="De Vries R.P."/>
            <person name="Grigoriev I.V."/>
            <person name="Mortensen U.H."/>
            <person name="Andersen M.R."/>
            <person name="Baker S.E."/>
        </authorList>
    </citation>
    <scope>NUCLEOTIDE SEQUENCE [LARGE SCALE GENOMIC DNA]</scope>
    <source>
        <strain evidence="1 2">CBS 121591</strain>
    </source>
</reference>
<sequence>MEFGLHGPQTPTNRNLALFFPTDLRLSLIQSKITRKLYSPQAALASDVELLKTVRELDDAVSGWHRNLRLPSNGLHLLRAHGLVFTQKEVYLRSSLLKLQYQYCIAAIHQMSTGCAAWIADPSGRALGITLSLEVAANASRALLRQFLDMQAALAQEVFW</sequence>
<gene>
    <name evidence="1" type="ORF">BO82DRAFT_405427</name>
</gene>